<dbReference type="VEuPathDB" id="GiardiaDB:SS50377_25490"/>
<dbReference type="EMBL" id="AUWU02000005">
    <property type="protein sequence ID" value="KAH0573370.1"/>
    <property type="molecule type" value="Genomic_DNA"/>
</dbReference>
<evidence type="ECO:0000313" key="2">
    <source>
        <dbReference type="EMBL" id="EST45037.1"/>
    </source>
</evidence>
<dbReference type="EMBL" id="KI546101">
    <property type="protein sequence ID" value="EST45037.1"/>
    <property type="molecule type" value="Genomic_DNA"/>
</dbReference>
<feature type="region of interest" description="Disordered" evidence="1">
    <location>
        <begin position="1"/>
        <end position="47"/>
    </location>
</feature>
<evidence type="ECO:0000313" key="3">
    <source>
        <dbReference type="EMBL" id="KAH0573370.1"/>
    </source>
</evidence>
<dbReference type="Proteomes" id="UP000018208">
    <property type="component" value="Unassembled WGS sequence"/>
</dbReference>
<name>V6LKE2_9EUKA</name>
<evidence type="ECO:0000313" key="4">
    <source>
        <dbReference type="Proteomes" id="UP000018208"/>
    </source>
</evidence>
<proteinExistence type="predicted"/>
<feature type="compositionally biased region" description="Polar residues" evidence="1">
    <location>
        <begin position="34"/>
        <end position="47"/>
    </location>
</feature>
<reference evidence="2 3" key="1">
    <citation type="journal article" date="2014" name="PLoS Genet.">
        <title>The Genome of Spironucleus salmonicida Highlights a Fish Pathogen Adapted to Fluctuating Environments.</title>
        <authorList>
            <person name="Xu F."/>
            <person name="Jerlstrom-Hultqvist J."/>
            <person name="Einarsson E."/>
            <person name="Astvaldsson A."/>
            <person name="Svard S.G."/>
            <person name="Andersson J.O."/>
        </authorList>
    </citation>
    <scope>NUCLEOTIDE SEQUENCE</scope>
    <source>
        <strain evidence="3">ATCC 50377</strain>
    </source>
</reference>
<evidence type="ECO:0000256" key="1">
    <source>
        <dbReference type="SAM" id="MobiDB-lite"/>
    </source>
</evidence>
<accession>V6LKE2</accession>
<feature type="compositionally biased region" description="Low complexity" evidence="1">
    <location>
        <begin position="1"/>
        <end position="19"/>
    </location>
</feature>
<dbReference type="AlphaFoldDB" id="V6LKE2"/>
<organism evidence="2">
    <name type="scientific">Spironucleus salmonicida</name>
    <dbReference type="NCBI Taxonomy" id="348837"/>
    <lineage>
        <taxon>Eukaryota</taxon>
        <taxon>Metamonada</taxon>
        <taxon>Diplomonadida</taxon>
        <taxon>Hexamitidae</taxon>
        <taxon>Hexamitinae</taxon>
        <taxon>Spironucleus</taxon>
    </lineage>
</organism>
<sequence>MSENYSSDGYNNYSDYSDNQSEEQSHISEKRTETNQSRVQFSQDSTINMQVGATGTVQIIPGPNKTFSISFTINNDPNQSLSLSIADGVCKVNAENALIQPSNFSLQPQAEQQVNERDPSLLYGYKKL</sequence>
<protein>
    <submittedName>
        <fullName evidence="2">Uncharacterized protein</fullName>
    </submittedName>
</protein>
<reference evidence="3" key="2">
    <citation type="submission" date="2020-12" db="EMBL/GenBank/DDBJ databases">
        <title>New Spironucleus salmonicida genome in near-complete chromosomes.</title>
        <authorList>
            <person name="Xu F."/>
            <person name="Kurt Z."/>
            <person name="Jimenez-Gonzalez A."/>
            <person name="Astvaldsson A."/>
            <person name="Andersson J.O."/>
            <person name="Svard S.G."/>
        </authorList>
    </citation>
    <scope>NUCLEOTIDE SEQUENCE</scope>
    <source>
        <strain evidence="3">ATCC 50377</strain>
    </source>
</reference>
<keyword evidence="4" id="KW-1185">Reference proteome</keyword>
<feature type="compositionally biased region" description="Basic and acidic residues" evidence="1">
    <location>
        <begin position="23"/>
        <end position="33"/>
    </location>
</feature>
<gene>
    <name evidence="2" type="ORF">SS50377_15056</name>
    <name evidence="3" type="ORF">SS50377_25490</name>
</gene>